<dbReference type="PANTHER" id="PTHR43280:SF28">
    <property type="entry name" value="HTH-TYPE TRANSCRIPTIONAL ACTIVATOR RHAS"/>
    <property type="match status" value="1"/>
</dbReference>
<keyword evidence="1" id="KW-0805">Transcription regulation</keyword>
<dbReference type="SUPFAM" id="SSF46689">
    <property type="entry name" value="Homeodomain-like"/>
    <property type="match status" value="1"/>
</dbReference>
<comment type="caution">
    <text evidence="5">The sequence shown here is derived from an EMBL/GenBank/DDBJ whole genome shotgun (WGS) entry which is preliminary data.</text>
</comment>
<dbReference type="InterPro" id="IPR018060">
    <property type="entry name" value="HTH_AraC"/>
</dbReference>
<feature type="domain" description="HTH araC/xylS-type" evidence="4">
    <location>
        <begin position="192"/>
        <end position="290"/>
    </location>
</feature>
<gene>
    <name evidence="5" type="ORF">RZO55_10725</name>
</gene>
<dbReference type="InterPro" id="IPR003313">
    <property type="entry name" value="AraC-bd"/>
</dbReference>
<organism evidence="5 6">
    <name type="scientific">Clostridium boliviensis</name>
    <dbReference type="NCBI Taxonomy" id="318465"/>
    <lineage>
        <taxon>Bacteria</taxon>
        <taxon>Bacillati</taxon>
        <taxon>Bacillota</taxon>
        <taxon>Clostridia</taxon>
        <taxon>Eubacteriales</taxon>
        <taxon>Clostridiaceae</taxon>
        <taxon>Clostridium</taxon>
    </lineage>
</organism>
<dbReference type="Pfam" id="PF12833">
    <property type="entry name" value="HTH_18"/>
    <property type="match status" value="1"/>
</dbReference>
<keyword evidence="2" id="KW-0238">DNA-binding</keyword>
<keyword evidence="6" id="KW-1185">Reference proteome</keyword>
<dbReference type="InterPro" id="IPR020449">
    <property type="entry name" value="Tscrpt_reg_AraC-type_HTH"/>
</dbReference>
<dbReference type="PROSITE" id="PS01124">
    <property type="entry name" value="HTH_ARAC_FAMILY_2"/>
    <property type="match status" value="1"/>
</dbReference>
<dbReference type="Proteomes" id="UP001276854">
    <property type="component" value="Unassembled WGS sequence"/>
</dbReference>
<dbReference type="Gene3D" id="2.60.120.10">
    <property type="entry name" value="Jelly Rolls"/>
    <property type="match status" value="1"/>
</dbReference>
<dbReference type="InterPro" id="IPR037923">
    <property type="entry name" value="HTH-like"/>
</dbReference>
<keyword evidence="3" id="KW-0804">Transcription</keyword>
<dbReference type="EMBL" id="JAWONS010000167">
    <property type="protein sequence ID" value="MDW2798048.1"/>
    <property type="molecule type" value="Genomic_DNA"/>
</dbReference>
<dbReference type="PANTHER" id="PTHR43280">
    <property type="entry name" value="ARAC-FAMILY TRANSCRIPTIONAL REGULATOR"/>
    <property type="match status" value="1"/>
</dbReference>
<proteinExistence type="predicted"/>
<evidence type="ECO:0000256" key="2">
    <source>
        <dbReference type="ARBA" id="ARBA00023125"/>
    </source>
</evidence>
<evidence type="ECO:0000313" key="6">
    <source>
        <dbReference type="Proteomes" id="UP001276854"/>
    </source>
</evidence>
<dbReference type="Pfam" id="PF02311">
    <property type="entry name" value="AraC_binding"/>
    <property type="match status" value="1"/>
</dbReference>
<evidence type="ECO:0000313" key="5">
    <source>
        <dbReference type="EMBL" id="MDW2798048.1"/>
    </source>
</evidence>
<dbReference type="Gene3D" id="1.10.10.60">
    <property type="entry name" value="Homeodomain-like"/>
    <property type="match status" value="1"/>
</dbReference>
<accession>A0ABU4GKA3</accession>
<reference evidence="5 6" key="1">
    <citation type="submission" date="2023-10" db="EMBL/GenBank/DDBJ databases">
        <title>A novel Glycoside Hydrolase 43-Like Enzyme from Clostrdium boliviensis is an Endo-xylanase, and a Candidate for Xylooligosaccharides Production from Different Xylan Substrates.</title>
        <authorList>
            <person name="Alvarez M.T."/>
            <person name="Rocabado-Villegas L.R."/>
            <person name="Salas-Veizaga D.M."/>
            <person name="Linares-Pasten J.A."/>
            <person name="Gudmundsdottir E.E."/>
            <person name="Hreggvidsson G.O."/>
            <person name="Adlercreutz P."/>
            <person name="Nordberg Karlsson E."/>
        </authorList>
    </citation>
    <scope>NUCLEOTIDE SEQUENCE [LARGE SCALE GENOMIC DNA]</scope>
    <source>
        <strain evidence="5 6">E-1</strain>
    </source>
</reference>
<dbReference type="SMART" id="SM00342">
    <property type="entry name" value="HTH_ARAC"/>
    <property type="match status" value="1"/>
</dbReference>
<dbReference type="InterPro" id="IPR009057">
    <property type="entry name" value="Homeodomain-like_sf"/>
</dbReference>
<dbReference type="PRINTS" id="PR00032">
    <property type="entry name" value="HTHARAC"/>
</dbReference>
<name>A0ABU4GKA3_9CLOT</name>
<dbReference type="RefSeq" id="WP_318064286.1">
    <property type="nucleotide sequence ID" value="NZ_JAWONS010000167.1"/>
</dbReference>
<evidence type="ECO:0000256" key="1">
    <source>
        <dbReference type="ARBA" id="ARBA00023015"/>
    </source>
</evidence>
<protein>
    <submittedName>
        <fullName evidence="5">AraC family transcriptional regulator</fullName>
    </submittedName>
</protein>
<evidence type="ECO:0000259" key="4">
    <source>
        <dbReference type="PROSITE" id="PS01124"/>
    </source>
</evidence>
<dbReference type="SUPFAM" id="SSF51215">
    <property type="entry name" value="Regulatory protein AraC"/>
    <property type="match status" value="1"/>
</dbReference>
<evidence type="ECO:0000256" key="3">
    <source>
        <dbReference type="ARBA" id="ARBA00023163"/>
    </source>
</evidence>
<sequence>MAYKSTSLRPSAVIKKIITVHYFEYMSNFTFPGESHDFWEFVCVDKGVIDVMADGKRIPLKRGNIIFHSPGEFHNILTNGTIAPNLVVVGFECNSPCMKAFKGKILSVQETEAALLAQIIIEARNAFSGRLDDPYQEELARRQPVGSFGAEQLIGNYLEELIIHLYRKYNSNVEQILTERPAESRIHGDIHNRIVRYMEEHLREHLTIEAICRDNLIGRSQLQKIFRESHGCGVIDFFLNKKTEAAKQLIRNNQLNFTEISDCLGYSSIHYFTRQFKKITGMTPTEYASSIRSLSEKAPEKGCS</sequence>
<dbReference type="InterPro" id="IPR014710">
    <property type="entry name" value="RmlC-like_jellyroll"/>
</dbReference>